<reference evidence="2 3" key="1">
    <citation type="journal article" date="2019" name="ACS Chem. Biol.">
        <title>Identification and Mobilization of a Cryptic Antibiotic Biosynthesis Gene Locus from a Human-Pathogenic Nocardia Isolate.</title>
        <authorList>
            <person name="Herisse M."/>
            <person name="Ishida K."/>
            <person name="Porter J.L."/>
            <person name="Howden B."/>
            <person name="Hertweck C."/>
            <person name="Stinear T.P."/>
            <person name="Pidot S.J."/>
        </authorList>
    </citation>
    <scope>NUCLEOTIDE SEQUENCE [LARGE SCALE GENOMIC DNA]</scope>
    <source>
        <strain evidence="2 3">AUSMDU00012715</strain>
    </source>
</reference>
<name>A0A6G9YWB1_9NOCA</name>
<gene>
    <name evidence="2" type="ORF">F6W96_04145</name>
</gene>
<dbReference type="Proteomes" id="UP000500953">
    <property type="component" value="Chromosome"/>
</dbReference>
<dbReference type="AlphaFoldDB" id="A0A6G9YWB1"/>
<evidence type="ECO:0000256" key="1">
    <source>
        <dbReference type="SAM" id="SignalP"/>
    </source>
</evidence>
<evidence type="ECO:0000313" key="2">
    <source>
        <dbReference type="EMBL" id="QIS17615.1"/>
    </source>
</evidence>
<organism evidence="2 3">
    <name type="scientific">Nocardia terpenica</name>
    <dbReference type="NCBI Taxonomy" id="455432"/>
    <lineage>
        <taxon>Bacteria</taxon>
        <taxon>Bacillati</taxon>
        <taxon>Actinomycetota</taxon>
        <taxon>Actinomycetes</taxon>
        <taxon>Mycobacteriales</taxon>
        <taxon>Nocardiaceae</taxon>
        <taxon>Nocardia</taxon>
    </lineage>
</organism>
<protein>
    <recommendedName>
        <fullName evidence="4">Secreted protein</fullName>
    </recommendedName>
</protein>
<feature type="chain" id="PRO_5026005902" description="Secreted protein" evidence="1">
    <location>
        <begin position="29"/>
        <end position="167"/>
    </location>
</feature>
<keyword evidence="1" id="KW-0732">Signal</keyword>
<accession>A0A6G9YWB1</accession>
<proteinExistence type="predicted"/>
<evidence type="ECO:0008006" key="4">
    <source>
        <dbReference type="Google" id="ProtNLM"/>
    </source>
</evidence>
<sequence>MRSKTKFALPAVAAVISGLGLSTGVAEAEVESRRSGCLWAGTSHSQGAEVIAGGWTFQCTADVGGVPTWAPGGATSQAGTVPNPGAYTNPQGLFSPGARQPGTSYTDYCVGNQLVEGTNDVYQAVESGGLVFWKAAAPISDWKFDSNSPRPEPTWRSTSNCYRGSLL</sequence>
<dbReference type="RefSeq" id="WP_167485004.1">
    <property type="nucleotide sequence ID" value="NZ_CP046173.1"/>
</dbReference>
<dbReference type="EMBL" id="CP046173">
    <property type="protein sequence ID" value="QIS17615.1"/>
    <property type="molecule type" value="Genomic_DNA"/>
</dbReference>
<feature type="signal peptide" evidence="1">
    <location>
        <begin position="1"/>
        <end position="28"/>
    </location>
</feature>
<evidence type="ECO:0000313" key="3">
    <source>
        <dbReference type="Proteomes" id="UP000500953"/>
    </source>
</evidence>